<dbReference type="Proteomes" id="UP000000448">
    <property type="component" value="Chromosome"/>
</dbReference>
<dbReference type="EMBL" id="CP001279">
    <property type="protein sequence ID" value="ACM93759.1"/>
    <property type="molecule type" value="Genomic_DNA"/>
</dbReference>
<dbReference type="PROSITE" id="PS50005">
    <property type="entry name" value="TPR"/>
    <property type="match status" value="1"/>
</dbReference>
<gene>
    <name evidence="2" type="ordered locus">NAMH_0246</name>
</gene>
<dbReference type="HOGENOM" id="CLU_1466733_0_0_7"/>
<dbReference type="AlphaFoldDB" id="B9L7R2"/>
<accession>B9L7R2</accession>
<dbReference type="SUPFAM" id="SSF48452">
    <property type="entry name" value="TPR-like"/>
    <property type="match status" value="1"/>
</dbReference>
<feature type="repeat" description="TPR" evidence="1">
    <location>
        <begin position="105"/>
        <end position="138"/>
    </location>
</feature>
<sequence length="184" mass="21614">MLISPLQPNFFVIIQKKVNLFLTTLTYNLKKGKKMKIRYILIYTILTITYVNAYDLNKKPQIIEYKKEKNYKKLINLANKYALEKQIDKSLNAAKEAYECNKKSKEALLIMARIYNFKKDYENLLDTAKKIVKLSPKNYLGNIYLANAYMQKDKSKAKEILLGLLKKHPEDKQILDKLKVLNEV</sequence>
<evidence type="ECO:0000313" key="3">
    <source>
        <dbReference type="Proteomes" id="UP000000448"/>
    </source>
</evidence>
<name>B9L7R2_NAUPA</name>
<reference evidence="2 3" key="1">
    <citation type="journal article" date="2009" name="PLoS Genet.">
        <title>Adaptations to submarine hydrothermal environments exemplified by the genome of Nautilia profundicola.</title>
        <authorList>
            <person name="Campbell B.J."/>
            <person name="Smith J.L."/>
            <person name="Hanson T.E."/>
            <person name="Klotz M.G."/>
            <person name="Stein L.Y."/>
            <person name="Lee C.K."/>
            <person name="Wu D."/>
            <person name="Robinson J.M."/>
            <person name="Khouri H.M."/>
            <person name="Eisen J.A."/>
            <person name="Cary S.C."/>
        </authorList>
    </citation>
    <scope>NUCLEOTIDE SEQUENCE [LARGE SCALE GENOMIC DNA]</scope>
    <source>
        <strain evidence="3">ATCC BAA-1463 / DSM 18972 / AmH</strain>
    </source>
</reference>
<evidence type="ECO:0000313" key="2">
    <source>
        <dbReference type="EMBL" id="ACM93759.1"/>
    </source>
</evidence>
<dbReference type="KEGG" id="nam:NAMH_0246"/>
<dbReference type="InterPro" id="IPR019734">
    <property type="entry name" value="TPR_rpt"/>
</dbReference>
<evidence type="ECO:0000256" key="1">
    <source>
        <dbReference type="PROSITE-ProRule" id="PRU00339"/>
    </source>
</evidence>
<protein>
    <submittedName>
        <fullName evidence="2">Uncharacterized protein</fullName>
    </submittedName>
</protein>
<keyword evidence="1" id="KW-0802">TPR repeat</keyword>
<keyword evidence="3" id="KW-1185">Reference proteome</keyword>
<dbReference type="STRING" id="598659.NAMH_0246"/>
<organism evidence="2 3">
    <name type="scientific">Nautilia profundicola (strain ATCC BAA-1463 / DSM 18972 / AmH)</name>
    <dbReference type="NCBI Taxonomy" id="598659"/>
    <lineage>
        <taxon>Bacteria</taxon>
        <taxon>Pseudomonadati</taxon>
        <taxon>Campylobacterota</taxon>
        <taxon>Epsilonproteobacteria</taxon>
        <taxon>Nautiliales</taxon>
        <taxon>Nautiliaceae</taxon>
        <taxon>Nautilia</taxon>
    </lineage>
</organism>
<dbReference type="InterPro" id="IPR011990">
    <property type="entry name" value="TPR-like_helical_dom_sf"/>
</dbReference>
<dbReference type="Gene3D" id="1.25.40.10">
    <property type="entry name" value="Tetratricopeptide repeat domain"/>
    <property type="match status" value="1"/>
</dbReference>
<proteinExistence type="predicted"/>